<keyword evidence="3" id="KW-1185">Reference proteome</keyword>
<dbReference type="AlphaFoldDB" id="M5UHX8"/>
<dbReference type="InterPro" id="IPR009288">
    <property type="entry name" value="AIG2-like_dom"/>
</dbReference>
<organism evidence="2 3">
    <name type="scientific">Rhodopirellula sallentina SM41</name>
    <dbReference type="NCBI Taxonomy" id="1263870"/>
    <lineage>
        <taxon>Bacteria</taxon>
        <taxon>Pseudomonadati</taxon>
        <taxon>Planctomycetota</taxon>
        <taxon>Planctomycetia</taxon>
        <taxon>Pirellulales</taxon>
        <taxon>Pirellulaceae</taxon>
        <taxon>Rhodopirellula</taxon>
    </lineage>
</organism>
<proteinExistence type="predicted"/>
<evidence type="ECO:0000259" key="1">
    <source>
        <dbReference type="Pfam" id="PF06094"/>
    </source>
</evidence>
<comment type="caution">
    <text evidence="2">The sequence shown here is derived from an EMBL/GenBank/DDBJ whole genome shotgun (WGS) entry which is preliminary data.</text>
</comment>
<reference evidence="2 3" key="1">
    <citation type="journal article" date="2013" name="Mar. Genomics">
        <title>Expression of sulfatases in Rhodopirellula baltica and the diversity of sulfatases in the genus Rhodopirellula.</title>
        <authorList>
            <person name="Wegner C.E."/>
            <person name="Richter-Heitmann T."/>
            <person name="Klindworth A."/>
            <person name="Klockow C."/>
            <person name="Richter M."/>
            <person name="Achstetter T."/>
            <person name="Glockner F.O."/>
            <person name="Harder J."/>
        </authorList>
    </citation>
    <scope>NUCLEOTIDE SEQUENCE [LARGE SCALE GENOMIC DNA]</scope>
    <source>
        <strain evidence="2 3">SM41</strain>
    </source>
</reference>
<dbReference type="Proteomes" id="UP000011885">
    <property type="component" value="Unassembled WGS sequence"/>
</dbReference>
<dbReference type="EMBL" id="ANOH01000092">
    <property type="protein sequence ID" value="EMI57451.1"/>
    <property type="molecule type" value="Genomic_DNA"/>
</dbReference>
<dbReference type="CDD" id="cd06661">
    <property type="entry name" value="GGCT_like"/>
    <property type="match status" value="1"/>
</dbReference>
<dbReference type="Pfam" id="PF06094">
    <property type="entry name" value="GGACT"/>
    <property type="match status" value="1"/>
</dbReference>
<dbReference type="SUPFAM" id="SSF110857">
    <property type="entry name" value="Gamma-glutamyl cyclotransferase-like"/>
    <property type="match status" value="1"/>
</dbReference>
<evidence type="ECO:0000313" key="3">
    <source>
        <dbReference type="Proteomes" id="UP000011885"/>
    </source>
</evidence>
<gene>
    <name evidence="2" type="ORF">RSSM_01111</name>
</gene>
<protein>
    <submittedName>
        <fullName evidence="2">AIG2-like domain protein</fullName>
    </submittedName>
</protein>
<dbReference type="PATRIC" id="fig|1263870.3.peg.1203"/>
<evidence type="ECO:0000313" key="2">
    <source>
        <dbReference type="EMBL" id="EMI57451.1"/>
    </source>
</evidence>
<dbReference type="InterPro" id="IPR013024">
    <property type="entry name" value="GGCT-like"/>
</dbReference>
<feature type="domain" description="Gamma-glutamylcyclotransferase AIG2-like" evidence="1">
    <location>
        <begin position="11"/>
        <end position="129"/>
    </location>
</feature>
<dbReference type="Gene3D" id="3.10.490.10">
    <property type="entry name" value="Gamma-glutamyl cyclotransferase-like"/>
    <property type="match status" value="1"/>
</dbReference>
<sequence length="151" mass="16727">MSLDPGTIDSFFVYGTLCRGQCREGCWPHSPTAVVPAWVFGTLYDREDYPALTSGHDRVQGELWTFRPDQMRDLLNVIDAVEGTNQPGASNLYDRLVVDVYGIDVLTQTEIAPNERIAQAWGYHYSTHPNKTVSSAFNLKAIGECDGLGKA</sequence>
<dbReference type="InterPro" id="IPR036568">
    <property type="entry name" value="GGCT-like_sf"/>
</dbReference>
<accession>M5UHX8</accession>
<name>M5UHX8_9BACT</name>